<protein>
    <submittedName>
        <fullName evidence="3">Uncharacterized protein</fullName>
    </submittedName>
</protein>
<evidence type="ECO:0000313" key="2">
    <source>
        <dbReference type="EMBL" id="CAB4200229.1"/>
    </source>
</evidence>
<reference evidence="3" key="1">
    <citation type="submission" date="2020-05" db="EMBL/GenBank/DDBJ databases">
        <authorList>
            <person name="Chiriac C."/>
            <person name="Salcher M."/>
            <person name="Ghai R."/>
            <person name="Kavagutti S V."/>
        </authorList>
    </citation>
    <scope>NUCLEOTIDE SEQUENCE</scope>
</reference>
<evidence type="ECO:0000313" key="3">
    <source>
        <dbReference type="EMBL" id="CAB4218088.1"/>
    </source>
</evidence>
<accession>A0A6J5SRG5</accession>
<gene>
    <name evidence="1" type="ORF">UFOVP1005_34</name>
    <name evidence="2" type="ORF">UFOVP1344_34</name>
    <name evidence="3" type="ORF">UFOVP1602_6</name>
</gene>
<dbReference type="EMBL" id="LR797467">
    <property type="protein sequence ID" value="CAB4218088.1"/>
    <property type="molecule type" value="Genomic_DNA"/>
</dbReference>
<dbReference type="EMBL" id="LR797299">
    <property type="protein sequence ID" value="CAB4200229.1"/>
    <property type="molecule type" value="Genomic_DNA"/>
</dbReference>
<sequence>MMEHYHAEISFPACMPEWEEIYTSALDAVEDLKEHSGWNEEEEEVDLKVVHNDQDFLVVARWKGKPSTLNCFAYSCSEARCVERLACMEEAYA</sequence>
<name>A0A6J5SRG5_9CAUD</name>
<evidence type="ECO:0000313" key="1">
    <source>
        <dbReference type="EMBL" id="CAB4177622.1"/>
    </source>
</evidence>
<proteinExistence type="predicted"/>
<organism evidence="3">
    <name type="scientific">uncultured Caudovirales phage</name>
    <dbReference type="NCBI Taxonomy" id="2100421"/>
    <lineage>
        <taxon>Viruses</taxon>
        <taxon>Duplodnaviria</taxon>
        <taxon>Heunggongvirae</taxon>
        <taxon>Uroviricota</taxon>
        <taxon>Caudoviricetes</taxon>
        <taxon>Peduoviridae</taxon>
        <taxon>Maltschvirus</taxon>
        <taxon>Maltschvirus maltsch</taxon>
    </lineage>
</organism>
<dbReference type="EMBL" id="LR796956">
    <property type="protein sequence ID" value="CAB4177622.1"/>
    <property type="molecule type" value="Genomic_DNA"/>
</dbReference>